<gene>
    <name evidence="1" type="ORF">DIR46_07595</name>
</gene>
<organism evidence="1 2">
    <name type="scientific">Massilia oculi</name>
    <dbReference type="NCBI Taxonomy" id="945844"/>
    <lineage>
        <taxon>Bacteria</taxon>
        <taxon>Pseudomonadati</taxon>
        <taxon>Pseudomonadota</taxon>
        <taxon>Betaproteobacteria</taxon>
        <taxon>Burkholderiales</taxon>
        <taxon>Oxalobacteraceae</taxon>
        <taxon>Telluria group</taxon>
        <taxon>Massilia</taxon>
    </lineage>
</organism>
<protein>
    <submittedName>
        <fullName evidence="1">Uncharacterized protein</fullName>
    </submittedName>
</protein>
<name>A0A2S2DG40_9BURK</name>
<dbReference type="AlphaFoldDB" id="A0A2S2DG40"/>
<dbReference type="Proteomes" id="UP000245820">
    <property type="component" value="Chromosome"/>
</dbReference>
<reference evidence="1 2" key="1">
    <citation type="submission" date="2018-05" db="EMBL/GenBank/DDBJ databases">
        <title>Complete genome sequence of Massilia oculi sp. nov. CCUG 43427T (=DSM 26321T), the type strain of M. oculi, and comparison with genome sequences of other Massilia strains.</title>
        <authorList>
            <person name="Zhu B."/>
        </authorList>
    </citation>
    <scope>NUCLEOTIDE SEQUENCE [LARGE SCALE GENOMIC DNA]</scope>
    <source>
        <strain evidence="1 2">CCUG 43427</strain>
    </source>
</reference>
<dbReference type="OrthoDB" id="9967039at2"/>
<dbReference type="KEGG" id="mtim:DIR46_07595"/>
<sequence length="62" mass="7192">MSAADRQARRVAKLEAEGKALLPRIAVSREVQQALYKFIQFKDMTLGDALERILHDRLIRKR</sequence>
<evidence type="ECO:0000313" key="1">
    <source>
        <dbReference type="EMBL" id="AWL04311.1"/>
    </source>
</evidence>
<proteinExistence type="predicted"/>
<dbReference type="EMBL" id="CP029343">
    <property type="protein sequence ID" value="AWL04311.1"/>
    <property type="molecule type" value="Genomic_DNA"/>
</dbReference>
<keyword evidence="2" id="KW-1185">Reference proteome</keyword>
<accession>A0A2S2DG40</accession>
<evidence type="ECO:0000313" key="2">
    <source>
        <dbReference type="Proteomes" id="UP000245820"/>
    </source>
</evidence>